<name>A0A815BFQ3_9BILA</name>
<evidence type="ECO:0000313" key="3">
    <source>
        <dbReference type="Proteomes" id="UP000663829"/>
    </source>
</evidence>
<organism evidence="1 3">
    <name type="scientific">Didymodactylos carnosus</name>
    <dbReference type="NCBI Taxonomy" id="1234261"/>
    <lineage>
        <taxon>Eukaryota</taxon>
        <taxon>Metazoa</taxon>
        <taxon>Spiralia</taxon>
        <taxon>Gnathifera</taxon>
        <taxon>Rotifera</taxon>
        <taxon>Eurotatoria</taxon>
        <taxon>Bdelloidea</taxon>
        <taxon>Philodinida</taxon>
        <taxon>Philodinidae</taxon>
        <taxon>Didymodactylos</taxon>
    </lineage>
</organism>
<gene>
    <name evidence="1" type="ORF">GPM918_LOCUS27011</name>
    <name evidence="2" type="ORF">SRO942_LOCUS27267</name>
</gene>
<dbReference type="Proteomes" id="UP000681722">
    <property type="component" value="Unassembled WGS sequence"/>
</dbReference>
<evidence type="ECO:0000313" key="1">
    <source>
        <dbReference type="EMBL" id="CAF1269551.1"/>
    </source>
</evidence>
<reference evidence="1" key="1">
    <citation type="submission" date="2021-02" db="EMBL/GenBank/DDBJ databases">
        <authorList>
            <person name="Nowell W R."/>
        </authorList>
    </citation>
    <scope>NUCLEOTIDE SEQUENCE</scope>
</reference>
<dbReference type="EMBL" id="CAJNOQ010011145">
    <property type="protein sequence ID" value="CAF1269551.1"/>
    <property type="molecule type" value="Genomic_DNA"/>
</dbReference>
<sequence>MCQARNQVRRNLNWRKSVVGLRAGVQATLSTSLDARQEATVQGVLKAKNIGSDFGICSDSNETERQATREQADRAMKYAKDVIREGEGEGADGEALKAPLSPITKSTSHISGNREIFNFFIVKLLMAHE</sequence>
<dbReference type="EMBL" id="CAJOBC010022683">
    <property type="protein sequence ID" value="CAF4056203.1"/>
    <property type="molecule type" value="Genomic_DNA"/>
</dbReference>
<comment type="caution">
    <text evidence="1">The sequence shown here is derived from an EMBL/GenBank/DDBJ whole genome shotgun (WGS) entry which is preliminary data.</text>
</comment>
<keyword evidence="3" id="KW-1185">Reference proteome</keyword>
<evidence type="ECO:0000313" key="2">
    <source>
        <dbReference type="EMBL" id="CAF4056203.1"/>
    </source>
</evidence>
<protein>
    <submittedName>
        <fullName evidence="1">Uncharacterized protein</fullName>
    </submittedName>
</protein>
<dbReference type="AlphaFoldDB" id="A0A815BFQ3"/>
<accession>A0A815BFQ3</accession>
<proteinExistence type="predicted"/>
<dbReference type="Proteomes" id="UP000663829">
    <property type="component" value="Unassembled WGS sequence"/>
</dbReference>